<keyword evidence="1" id="KW-1133">Transmembrane helix</keyword>
<evidence type="ECO:0000313" key="2">
    <source>
        <dbReference type="EMBL" id="SKA92997.1"/>
    </source>
</evidence>
<evidence type="ECO:0000256" key="1">
    <source>
        <dbReference type="SAM" id="Phobius"/>
    </source>
</evidence>
<feature type="transmembrane region" description="Helical" evidence="1">
    <location>
        <begin position="6"/>
        <end position="25"/>
    </location>
</feature>
<dbReference type="STRING" id="92487.SAMN02745130_03453"/>
<evidence type="ECO:0008006" key="4">
    <source>
        <dbReference type="Google" id="ProtNLM"/>
    </source>
</evidence>
<organism evidence="2 3">
    <name type="scientific">Thiothrix eikelboomii</name>
    <dbReference type="NCBI Taxonomy" id="92487"/>
    <lineage>
        <taxon>Bacteria</taxon>
        <taxon>Pseudomonadati</taxon>
        <taxon>Pseudomonadota</taxon>
        <taxon>Gammaproteobacteria</taxon>
        <taxon>Thiotrichales</taxon>
        <taxon>Thiotrichaceae</taxon>
        <taxon>Thiothrix</taxon>
    </lineage>
</organism>
<sequence>MLILAEPASLKLVLTIFDACFYRYLMQTLRHLLSKLPLSLLLIACLTLGLAPFFPVPHVWEKLTMLAHGTLSRPIDIFDLILHGTPWILLILRLLLVRKPMS</sequence>
<proteinExistence type="predicted"/>
<keyword evidence="1" id="KW-0812">Transmembrane</keyword>
<reference evidence="2 3" key="1">
    <citation type="submission" date="2017-02" db="EMBL/GenBank/DDBJ databases">
        <authorList>
            <person name="Peterson S.W."/>
        </authorList>
    </citation>
    <scope>NUCLEOTIDE SEQUENCE [LARGE SCALE GENOMIC DNA]</scope>
    <source>
        <strain evidence="2 3">ATCC 49788</strain>
    </source>
</reference>
<keyword evidence="3" id="KW-1185">Reference proteome</keyword>
<accession>A0A1T4XTY6</accession>
<evidence type="ECO:0000313" key="3">
    <source>
        <dbReference type="Proteomes" id="UP000190460"/>
    </source>
</evidence>
<keyword evidence="1" id="KW-0472">Membrane</keyword>
<dbReference type="EMBL" id="FUYB01000023">
    <property type="protein sequence ID" value="SKA92997.1"/>
    <property type="molecule type" value="Genomic_DNA"/>
</dbReference>
<feature type="transmembrane region" description="Helical" evidence="1">
    <location>
        <begin position="77"/>
        <end position="96"/>
    </location>
</feature>
<protein>
    <recommendedName>
        <fullName evidence="4">RND transporter</fullName>
    </recommendedName>
</protein>
<feature type="transmembrane region" description="Helical" evidence="1">
    <location>
        <begin position="37"/>
        <end position="57"/>
    </location>
</feature>
<gene>
    <name evidence="2" type="ORF">SAMN02745130_03453</name>
</gene>
<name>A0A1T4XTY6_9GAMM</name>
<dbReference type="Proteomes" id="UP000190460">
    <property type="component" value="Unassembled WGS sequence"/>
</dbReference>
<dbReference type="AlphaFoldDB" id="A0A1T4XTY6"/>